<protein>
    <submittedName>
        <fullName evidence="1">Uncharacterized protein</fullName>
    </submittedName>
</protein>
<dbReference type="AlphaFoldDB" id="R7QPR5"/>
<proteinExistence type="predicted"/>
<dbReference type="Gramene" id="CDF39385">
    <property type="protein sequence ID" value="CDF39385"/>
    <property type="gene ID" value="CHC_T00000248001"/>
</dbReference>
<dbReference type="RefSeq" id="XP_005719296.1">
    <property type="nucleotide sequence ID" value="XM_005719239.1"/>
</dbReference>
<dbReference type="Proteomes" id="UP000012073">
    <property type="component" value="Unassembled WGS sequence"/>
</dbReference>
<name>R7QPR5_CHOCR</name>
<dbReference type="GeneID" id="17327024"/>
<gene>
    <name evidence="1" type="ORF">CHC_T00000248001</name>
</gene>
<keyword evidence="2" id="KW-1185">Reference proteome</keyword>
<sequence>MIPLQLDQMTKFVPDLLPSAQSLLDITERSQGDFNSLRNHRMLPTAETIPAASPVSVKGEMEGHGQRRLRSFICLVPLWPAEVVF</sequence>
<organism evidence="1 2">
    <name type="scientific">Chondrus crispus</name>
    <name type="common">Carrageen Irish moss</name>
    <name type="synonym">Polymorpha crispa</name>
    <dbReference type="NCBI Taxonomy" id="2769"/>
    <lineage>
        <taxon>Eukaryota</taxon>
        <taxon>Rhodophyta</taxon>
        <taxon>Florideophyceae</taxon>
        <taxon>Rhodymeniophycidae</taxon>
        <taxon>Gigartinales</taxon>
        <taxon>Gigartinaceae</taxon>
        <taxon>Chondrus</taxon>
    </lineage>
</organism>
<evidence type="ECO:0000313" key="2">
    <source>
        <dbReference type="Proteomes" id="UP000012073"/>
    </source>
</evidence>
<dbReference type="KEGG" id="ccp:CHC_T00000248001"/>
<dbReference type="EMBL" id="HG002026">
    <property type="protein sequence ID" value="CDF39385.1"/>
    <property type="molecule type" value="Genomic_DNA"/>
</dbReference>
<reference evidence="2" key="1">
    <citation type="journal article" date="2013" name="Proc. Natl. Acad. Sci. U.S.A.">
        <title>Genome structure and metabolic features in the red seaweed Chondrus crispus shed light on evolution of the Archaeplastida.</title>
        <authorList>
            <person name="Collen J."/>
            <person name="Porcel B."/>
            <person name="Carre W."/>
            <person name="Ball S.G."/>
            <person name="Chaparro C."/>
            <person name="Tonon T."/>
            <person name="Barbeyron T."/>
            <person name="Michel G."/>
            <person name="Noel B."/>
            <person name="Valentin K."/>
            <person name="Elias M."/>
            <person name="Artiguenave F."/>
            <person name="Arun A."/>
            <person name="Aury J.M."/>
            <person name="Barbosa-Neto J.F."/>
            <person name="Bothwell J.H."/>
            <person name="Bouget F.Y."/>
            <person name="Brillet L."/>
            <person name="Cabello-Hurtado F."/>
            <person name="Capella-Gutierrez S."/>
            <person name="Charrier B."/>
            <person name="Cladiere L."/>
            <person name="Cock J.M."/>
            <person name="Coelho S.M."/>
            <person name="Colleoni C."/>
            <person name="Czjzek M."/>
            <person name="Da Silva C."/>
            <person name="Delage L."/>
            <person name="Denoeud F."/>
            <person name="Deschamps P."/>
            <person name="Dittami S.M."/>
            <person name="Gabaldon T."/>
            <person name="Gachon C.M."/>
            <person name="Groisillier A."/>
            <person name="Herve C."/>
            <person name="Jabbari K."/>
            <person name="Katinka M."/>
            <person name="Kloareg B."/>
            <person name="Kowalczyk N."/>
            <person name="Labadie K."/>
            <person name="Leblanc C."/>
            <person name="Lopez P.J."/>
            <person name="McLachlan D.H."/>
            <person name="Meslet-Cladiere L."/>
            <person name="Moustafa A."/>
            <person name="Nehr Z."/>
            <person name="Nyvall Collen P."/>
            <person name="Panaud O."/>
            <person name="Partensky F."/>
            <person name="Poulain J."/>
            <person name="Rensing S.A."/>
            <person name="Rousvoal S."/>
            <person name="Samson G."/>
            <person name="Symeonidi A."/>
            <person name="Weissenbach J."/>
            <person name="Zambounis A."/>
            <person name="Wincker P."/>
            <person name="Boyen C."/>
        </authorList>
    </citation>
    <scope>NUCLEOTIDE SEQUENCE [LARGE SCALE GENOMIC DNA]</scope>
    <source>
        <strain evidence="2">cv. Stackhouse</strain>
    </source>
</reference>
<accession>R7QPR5</accession>
<evidence type="ECO:0000313" key="1">
    <source>
        <dbReference type="EMBL" id="CDF39385.1"/>
    </source>
</evidence>